<evidence type="ECO:0000313" key="1">
    <source>
        <dbReference type="EMBL" id="SVE07881.1"/>
    </source>
</evidence>
<dbReference type="EMBL" id="UINC01192635">
    <property type="protein sequence ID" value="SVE07881.1"/>
    <property type="molecule type" value="Genomic_DNA"/>
</dbReference>
<accession>A0A383AJY3</accession>
<reference evidence="1" key="1">
    <citation type="submission" date="2018-05" db="EMBL/GenBank/DDBJ databases">
        <authorList>
            <person name="Lanie J.A."/>
            <person name="Ng W.-L."/>
            <person name="Kazmierczak K.M."/>
            <person name="Andrzejewski T.M."/>
            <person name="Davidsen T.M."/>
            <person name="Wayne K.J."/>
            <person name="Tettelin H."/>
            <person name="Glass J.I."/>
            <person name="Rusch D."/>
            <person name="Podicherti R."/>
            <person name="Tsui H.-C.T."/>
            <person name="Winkler M.E."/>
        </authorList>
    </citation>
    <scope>NUCLEOTIDE SEQUENCE</scope>
</reference>
<dbReference type="AlphaFoldDB" id="A0A383AJY3"/>
<feature type="non-terminal residue" evidence="1">
    <location>
        <position position="1"/>
    </location>
</feature>
<sequence>LYTEPTMNYKLQALKSSNTGQYVLTGECGNAPLMSTHLVHAYVNQPKLSQQRIVDSIIRLLRNDTHIWDVGQQDDTLETIYPDGYKEISDYFLNKLQDKRYDMLTKLVTIYAEEHTNYRLYPYSQHLRTNWYHPFSTALWASCYSQNTIVARPRKHLFYIVSLRKNFPQLPWSIPKVGMSIPTKEKHVRTKT</sequence>
<protein>
    <submittedName>
        <fullName evidence="1">Uncharacterized protein</fullName>
    </submittedName>
</protein>
<name>A0A383AJY3_9ZZZZ</name>
<organism evidence="1">
    <name type="scientific">marine metagenome</name>
    <dbReference type="NCBI Taxonomy" id="408172"/>
    <lineage>
        <taxon>unclassified sequences</taxon>
        <taxon>metagenomes</taxon>
        <taxon>ecological metagenomes</taxon>
    </lineage>
</organism>
<gene>
    <name evidence="1" type="ORF">METZ01_LOCUS460735</name>
</gene>
<proteinExistence type="predicted"/>